<accession>A0A6N7EVJ0</accession>
<dbReference type="EMBL" id="WHPC01000176">
    <property type="protein sequence ID" value="MPV39154.1"/>
    <property type="molecule type" value="Genomic_DNA"/>
</dbReference>
<keyword evidence="4" id="KW-1185">Reference proteome</keyword>
<sequence>MTGVRGTEYLELLARDASPVEFEAPLLAARSAAADAETIERLERAKTLALQVRAVLESRRRRATELTALFETASDLASLTDVDAVLEAIVRRSRQLLGSDVAYLSLMDEDAGDTYMRVTVGCSSNLFRAVRLPMGAGLGGLVAQTATPYAAATYFQDDRFNHTEGIDSAVRDEGITSIVGVPLLLGRQVIGVLYAANRTVRPFGRSEIALLSSFAAHAAIALDNARLLSETQLALHDLRAAGEELRERTTSVERATDAHDRLLELVLRGGDVEDVAREVGEVLGGTVVMTEKDGSLPAEDRTHAPAAEAETVERAVRTHRTRTGDGVVAAPVLAGGETLGALVLRRAEPLDEADRRILERAALVTALLLLFRRSVASAEERMRGELLDDVLLGRDPHGLRERIRLAGADLDAPHAVVVADIVGDRARTTQAAAFLAGSHHGLSTVHDGRIVLVLPAVEPREAARTVISELRRVAGRPVTAGVAGPTCGAAEITVAHAEAARCLHTLLVLGRTGEVAGAADLGFVGLLLGEDRDVPAYVGSVLGPVLEYDSARGTALADTLRTYFAQGANLGRTGTALHVHTNTVTQRLERITSLLGEGWNAPERLLEVQLALRLHALLPR</sequence>
<dbReference type="AlphaFoldDB" id="A0A6N7EVJ0"/>
<dbReference type="Gene3D" id="3.30.450.40">
    <property type="match status" value="1"/>
</dbReference>
<dbReference type="InterPro" id="IPR029016">
    <property type="entry name" value="GAF-like_dom_sf"/>
</dbReference>
<feature type="domain" description="GAF" evidence="2">
    <location>
        <begin position="81"/>
        <end position="232"/>
    </location>
</feature>
<evidence type="ECO:0000256" key="1">
    <source>
        <dbReference type="ARBA" id="ARBA00006754"/>
    </source>
</evidence>
<evidence type="ECO:0000313" key="3">
    <source>
        <dbReference type="EMBL" id="MPV39154.1"/>
    </source>
</evidence>
<evidence type="ECO:0000313" key="4">
    <source>
        <dbReference type="Proteomes" id="UP000437709"/>
    </source>
</evidence>
<dbReference type="PANTHER" id="PTHR33744:SF1">
    <property type="entry name" value="DNA-BINDING TRANSCRIPTIONAL ACTIVATOR ADER"/>
    <property type="match status" value="1"/>
</dbReference>
<evidence type="ECO:0000259" key="2">
    <source>
        <dbReference type="SMART" id="SM00065"/>
    </source>
</evidence>
<dbReference type="SUPFAM" id="SSF55781">
    <property type="entry name" value="GAF domain-like"/>
    <property type="match status" value="1"/>
</dbReference>
<protein>
    <submittedName>
        <fullName evidence="3">GAF domain-containing protein</fullName>
    </submittedName>
</protein>
<dbReference type="InterPro" id="IPR042070">
    <property type="entry name" value="PucR_C-HTH_sf"/>
</dbReference>
<organism evidence="3 4">
    <name type="scientific">Georgenia subflava</name>
    <dbReference type="NCBI Taxonomy" id="1622177"/>
    <lineage>
        <taxon>Bacteria</taxon>
        <taxon>Bacillati</taxon>
        <taxon>Actinomycetota</taxon>
        <taxon>Actinomycetes</taxon>
        <taxon>Micrococcales</taxon>
        <taxon>Bogoriellaceae</taxon>
        <taxon>Georgenia</taxon>
    </lineage>
</organism>
<dbReference type="Pfam" id="PF13556">
    <property type="entry name" value="HTH_30"/>
    <property type="match status" value="1"/>
</dbReference>
<name>A0A6N7EVJ0_9MICO</name>
<dbReference type="SMART" id="SM00065">
    <property type="entry name" value="GAF"/>
    <property type="match status" value="1"/>
</dbReference>
<dbReference type="InterPro" id="IPR051448">
    <property type="entry name" value="CdaR-like_regulators"/>
</dbReference>
<dbReference type="InterPro" id="IPR003018">
    <property type="entry name" value="GAF"/>
</dbReference>
<dbReference type="PANTHER" id="PTHR33744">
    <property type="entry name" value="CARBOHYDRATE DIACID REGULATOR"/>
    <property type="match status" value="1"/>
</dbReference>
<dbReference type="InterPro" id="IPR041522">
    <property type="entry name" value="CdaR_GGDEF"/>
</dbReference>
<proteinExistence type="inferred from homology"/>
<gene>
    <name evidence="3" type="ORF">GB881_19300</name>
</gene>
<comment type="caution">
    <text evidence="3">The sequence shown here is derived from an EMBL/GenBank/DDBJ whole genome shotgun (WGS) entry which is preliminary data.</text>
</comment>
<dbReference type="Pfam" id="PF01590">
    <property type="entry name" value="GAF"/>
    <property type="match status" value="1"/>
</dbReference>
<comment type="similarity">
    <text evidence="1">Belongs to the CdaR family.</text>
</comment>
<dbReference type="InterPro" id="IPR025736">
    <property type="entry name" value="PucR_C-HTH_dom"/>
</dbReference>
<dbReference type="Proteomes" id="UP000437709">
    <property type="component" value="Unassembled WGS sequence"/>
</dbReference>
<reference evidence="3 4" key="1">
    <citation type="submission" date="2019-10" db="EMBL/GenBank/DDBJ databases">
        <title>Georgenia wutianyii sp. nov. and Georgenia yuyongxinii sp. nov. isolated from plateau pika (Ochotona curzoniae) in the Qinghai-Tibet plateau of China.</title>
        <authorList>
            <person name="Tian Z."/>
        </authorList>
    </citation>
    <scope>NUCLEOTIDE SEQUENCE [LARGE SCALE GENOMIC DNA]</scope>
    <source>
        <strain evidence="3 4">JCM 19765</strain>
    </source>
</reference>
<dbReference type="Gene3D" id="1.10.10.2840">
    <property type="entry name" value="PucR C-terminal helix-turn-helix domain"/>
    <property type="match status" value="1"/>
</dbReference>
<dbReference type="OrthoDB" id="8026818at2"/>
<dbReference type="Pfam" id="PF17853">
    <property type="entry name" value="GGDEF_2"/>
    <property type="match status" value="1"/>
</dbReference>